<dbReference type="RefSeq" id="WP_204913616.1">
    <property type="nucleotide sequence ID" value="NZ_BAAAYR010000004.1"/>
</dbReference>
<organism evidence="2 3">
    <name type="scientific">Microlunatus spumicola</name>
    <dbReference type="NCBI Taxonomy" id="81499"/>
    <lineage>
        <taxon>Bacteria</taxon>
        <taxon>Bacillati</taxon>
        <taxon>Actinomycetota</taxon>
        <taxon>Actinomycetes</taxon>
        <taxon>Propionibacteriales</taxon>
        <taxon>Propionibacteriaceae</taxon>
        <taxon>Microlunatus</taxon>
    </lineage>
</organism>
<dbReference type="EMBL" id="BAAAYR010000004">
    <property type="protein sequence ID" value="GAA3573063.1"/>
    <property type="molecule type" value="Genomic_DNA"/>
</dbReference>
<sequence>MVEERADAGLYGPDSVTWRIHGNQSMALAGFRALSLQAVHPLVMAGFNDNTVWFDDMWGRLQRTGDWVATVTYGTTAEAEKAGRVLRRIHAALPPGVEPESGLPYRVDDPELLRWVHVTETESFLSTYRRCGGILRPGEGDQYVDEMRASAELVGLERHTVPASEADIEDYYAYVRPQLRVSQVARRNTLKFMLPPMPRWVRLGTPARPAWAGMVGLGLAMLPPWARRLYGLPGLPTTDLLATANGYAVRRVLSTVPLVITSNPAYGRALRRTRGPVAA</sequence>
<comment type="caution">
    <text evidence="2">The sequence shown here is derived from an EMBL/GenBank/DDBJ whole genome shotgun (WGS) entry which is preliminary data.</text>
</comment>
<dbReference type="Proteomes" id="UP001500767">
    <property type="component" value="Unassembled WGS sequence"/>
</dbReference>
<protein>
    <submittedName>
        <fullName evidence="2">Oxygenase MpaB family protein</fullName>
    </submittedName>
</protein>
<evidence type="ECO:0000259" key="1">
    <source>
        <dbReference type="Pfam" id="PF09995"/>
    </source>
</evidence>
<dbReference type="PANTHER" id="PTHR36151">
    <property type="entry name" value="BLR2777 PROTEIN"/>
    <property type="match status" value="1"/>
</dbReference>
<keyword evidence="3" id="KW-1185">Reference proteome</keyword>
<proteinExistence type="predicted"/>
<accession>A0ABP6XV75</accession>
<feature type="domain" description="ER-bound oxygenase mpaB/mpaB'/Rubber oxygenase catalytic" evidence="1">
    <location>
        <begin position="18"/>
        <end position="242"/>
    </location>
</feature>
<reference evidence="3" key="1">
    <citation type="journal article" date="2019" name="Int. J. Syst. Evol. Microbiol.">
        <title>The Global Catalogue of Microorganisms (GCM) 10K type strain sequencing project: providing services to taxonomists for standard genome sequencing and annotation.</title>
        <authorList>
            <consortium name="The Broad Institute Genomics Platform"/>
            <consortium name="The Broad Institute Genome Sequencing Center for Infectious Disease"/>
            <person name="Wu L."/>
            <person name="Ma J."/>
        </authorList>
    </citation>
    <scope>NUCLEOTIDE SEQUENCE [LARGE SCALE GENOMIC DNA]</scope>
    <source>
        <strain evidence="3">JCM 16540</strain>
    </source>
</reference>
<gene>
    <name evidence="2" type="ORF">GCM10022197_32310</name>
</gene>
<dbReference type="PANTHER" id="PTHR36151:SF3">
    <property type="entry name" value="ER-BOUND OXYGENASE MPAB_MPAB'_RUBBER OXYGENASE CATALYTIC DOMAIN-CONTAINING PROTEIN"/>
    <property type="match status" value="1"/>
</dbReference>
<name>A0ABP6XV75_9ACTN</name>
<dbReference type="InterPro" id="IPR018713">
    <property type="entry name" value="MPAB/Lcp_cat_dom"/>
</dbReference>
<evidence type="ECO:0000313" key="2">
    <source>
        <dbReference type="EMBL" id="GAA3573063.1"/>
    </source>
</evidence>
<evidence type="ECO:0000313" key="3">
    <source>
        <dbReference type="Proteomes" id="UP001500767"/>
    </source>
</evidence>
<dbReference type="Pfam" id="PF09995">
    <property type="entry name" value="MPAB_Lcp_cat"/>
    <property type="match status" value="1"/>
</dbReference>